<name>A0ABR3JEI3_9AGAR</name>
<evidence type="ECO:0000256" key="1">
    <source>
        <dbReference type="SAM" id="MobiDB-lite"/>
    </source>
</evidence>
<feature type="region of interest" description="Disordered" evidence="1">
    <location>
        <begin position="126"/>
        <end position="154"/>
    </location>
</feature>
<evidence type="ECO:0000259" key="2">
    <source>
        <dbReference type="PROSITE" id="PS50011"/>
    </source>
</evidence>
<accession>A0ABR3JEI3</accession>
<reference evidence="4" key="1">
    <citation type="submission" date="2024-06" db="EMBL/GenBank/DDBJ databases">
        <title>Multi-omics analyses provide insights into the biosynthesis of the anticancer antibiotic pleurotin in Hohenbuehelia grisea.</title>
        <authorList>
            <person name="Weaver J.A."/>
            <person name="Alberti F."/>
        </authorList>
    </citation>
    <scope>NUCLEOTIDE SEQUENCE [LARGE SCALE GENOMIC DNA]</scope>
    <source>
        <strain evidence="4">T-177</strain>
    </source>
</reference>
<dbReference type="PANTHER" id="PTHR38248:SF2">
    <property type="entry name" value="FUNK1 11"/>
    <property type="match status" value="1"/>
</dbReference>
<feature type="domain" description="Protein kinase" evidence="2">
    <location>
        <begin position="270"/>
        <end position="608"/>
    </location>
</feature>
<comment type="caution">
    <text evidence="3">The sequence shown here is derived from an EMBL/GenBank/DDBJ whole genome shotgun (WGS) entry which is preliminary data.</text>
</comment>
<dbReference type="InterPro" id="IPR040976">
    <property type="entry name" value="Pkinase_fungal"/>
</dbReference>
<dbReference type="InterPro" id="IPR011009">
    <property type="entry name" value="Kinase-like_dom_sf"/>
</dbReference>
<proteinExistence type="predicted"/>
<gene>
    <name evidence="3" type="ORF">HGRIS_005122</name>
</gene>
<feature type="region of interest" description="Disordered" evidence="1">
    <location>
        <begin position="665"/>
        <end position="781"/>
    </location>
</feature>
<dbReference type="PROSITE" id="PS00109">
    <property type="entry name" value="PROTEIN_KINASE_TYR"/>
    <property type="match status" value="1"/>
</dbReference>
<sequence length="781" mass="87451">MKGYFLGPMPIGSFLKEFMPCTKQTPYSPAHFSSLPAAVKLEAELYKPLRRCLESPTLDDKNIFPGLEMVDTSNHADANAMPGRQEKIDGLIYRRDNSRTPKDNPTDFSKAISGVEVKPRDIYDPFEKAPPDSFSSDVLTTSENPSGSTNPALSTPFELSAQRHVETRGQLISYAVEIMARQHRTHVFTLFIFHPFARLIRWDRSGAIVSERFNYREDSQPLVEYFWRLAHMGSEDLGLDPTVQLASPAEAEKAHEVLAEWKPPVTRPVVKFQVPIEGGAFETFLGWGPVFEAHSLTGRATRAFPVYDMKRDKVAFLKDMWRSPAMTPEVDTLKKLLAANCRHVPTYVCGGDLPDQLTKTPDFVNYDWNLNGTEDPITRRVHCRFVVKEVGKPLQVIRSSRALLRVTLDALLGHHDAVVKCNILHRDISAGNILIVEEGDQQRGLLIDWDLSKDISQIKAVPARLADRTGTWQFMSVRLLLFPYKMHELHDDLESFVYVVVFIALRCLGHSADQNACQLIHSIFDYVQPTGAAIPTGGGPKKDLICDGFIATDFSFDCPLWEGWLLRVVEIFQPFHNECRRLELANRAAKVKKQPQVNQLNSLEHLAIRNHDALVALFEETILEPDWPIDERVVDRFASKPHHLASNSKIRSGHIESLRKQRLHGISTPSNPLQSSTSNHNSMMGAPPTKRQRGETSDTPKGGASLSPKHILRRVGTSFISRMKRKSRKTSVALPPSATSGSGPSTSTSRRRSGASSASPARSARSSGDFKLGNRKRKESC</sequence>
<dbReference type="SUPFAM" id="SSF56112">
    <property type="entry name" value="Protein kinase-like (PK-like)"/>
    <property type="match status" value="1"/>
</dbReference>
<feature type="compositionally biased region" description="Polar residues" evidence="1">
    <location>
        <begin position="133"/>
        <end position="153"/>
    </location>
</feature>
<dbReference type="Gene3D" id="1.10.510.10">
    <property type="entry name" value="Transferase(Phosphotransferase) domain 1"/>
    <property type="match status" value="1"/>
</dbReference>
<dbReference type="Pfam" id="PF17667">
    <property type="entry name" value="Pkinase_fungal"/>
    <property type="match status" value="1"/>
</dbReference>
<feature type="compositionally biased region" description="Low complexity" evidence="1">
    <location>
        <begin position="735"/>
        <end position="767"/>
    </location>
</feature>
<dbReference type="Proteomes" id="UP001556367">
    <property type="component" value="Unassembled WGS sequence"/>
</dbReference>
<dbReference type="InterPro" id="IPR000719">
    <property type="entry name" value="Prot_kinase_dom"/>
</dbReference>
<evidence type="ECO:0000313" key="3">
    <source>
        <dbReference type="EMBL" id="KAL0953962.1"/>
    </source>
</evidence>
<dbReference type="InterPro" id="IPR008266">
    <property type="entry name" value="Tyr_kinase_AS"/>
</dbReference>
<dbReference type="EMBL" id="JASNQZ010000008">
    <property type="protein sequence ID" value="KAL0953962.1"/>
    <property type="molecule type" value="Genomic_DNA"/>
</dbReference>
<dbReference type="PANTHER" id="PTHR38248">
    <property type="entry name" value="FUNK1 6"/>
    <property type="match status" value="1"/>
</dbReference>
<protein>
    <recommendedName>
        <fullName evidence="2">Protein kinase domain-containing protein</fullName>
    </recommendedName>
</protein>
<keyword evidence="4" id="KW-1185">Reference proteome</keyword>
<feature type="compositionally biased region" description="Polar residues" evidence="1">
    <location>
        <begin position="667"/>
        <end position="682"/>
    </location>
</feature>
<evidence type="ECO:0000313" key="4">
    <source>
        <dbReference type="Proteomes" id="UP001556367"/>
    </source>
</evidence>
<organism evidence="3 4">
    <name type="scientific">Hohenbuehelia grisea</name>
    <dbReference type="NCBI Taxonomy" id="104357"/>
    <lineage>
        <taxon>Eukaryota</taxon>
        <taxon>Fungi</taxon>
        <taxon>Dikarya</taxon>
        <taxon>Basidiomycota</taxon>
        <taxon>Agaricomycotina</taxon>
        <taxon>Agaricomycetes</taxon>
        <taxon>Agaricomycetidae</taxon>
        <taxon>Agaricales</taxon>
        <taxon>Pleurotineae</taxon>
        <taxon>Pleurotaceae</taxon>
        <taxon>Hohenbuehelia</taxon>
    </lineage>
</organism>
<dbReference type="PROSITE" id="PS50011">
    <property type="entry name" value="PROTEIN_KINASE_DOM"/>
    <property type="match status" value="1"/>
</dbReference>